<sequence>MDQTTTGPATRENAFLAVCAHTHLFPGARCRIRDLPDPDAFAAAPRPIELALRFADDVLTEAELRTEGPAGTVLRVAPYTTGAGTTIDDRSWLIRELDPSDGELVLVLGGSAPP</sequence>
<comment type="caution">
    <text evidence="1">The sequence shown here is derived from an EMBL/GenBank/DDBJ whole genome shotgun (WGS) entry which is preliminary data.</text>
</comment>
<reference evidence="1 2" key="1">
    <citation type="submission" date="2024-10" db="EMBL/GenBank/DDBJ databases">
        <title>The Natural Products Discovery Center: Release of the First 8490 Sequenced Strains for Exploring Actinobacteria Biosynthetic Diversity.</title>
        <authorList>
            <person name="Kalkreuter E."/>
            <person name="Kautsar S.A."/>
            <person name="Yang D."/>
            <person name="Bader C.D."/>
            <person name="Teijaro C.N."/>
            <person name="Fluegel L."/>
            <person name="Davis C.M."/>
            <person name="Simpson J.R."/>
            <person name="Lauterbach L."/>
            <person name="Steele A.D."/>
            <person name="Gui C."/>
            <person name="Meng S."/>
            <person name="Li G."/>
            <person name="Viehrig K."/>
            <person name="Ye F."/>
            <person name="Su P."/>
            <person name="Kiefer A.F."/>
            <person name="Nichols A."/>
            <person name="Cepeda A.J."/>
            <person name="Yan W."/>
            <person name="Fan B."/>
            <person name="Jiang Y."/>
            <person name="Adhikari A."/>
            <person name="Zheng C.-J."/>
            <person name="Schuster L."/>
            <person name="Cowan T.M."/>
            <person name="Smanski M.J."/>
            <person name="Chevrette M.G."/>
            <person name="De Carvalho L.P.S."/>
            <person name="Shen B."/>
        </authorList>
    </citation>
    <scope>NUCLEOTIDE SEQUENCE [LARGE SCALE GENOMIC DNA]</scope>
    <source>
        <strain evidence="1 2">NPDC017990</strain>
    </source>
</reference>
<evidence type="ECO:0000313" key="1">
    <source>
        <dbReference type="EMBL" id="MFH8547142.1"/>
    </source>
</evidence>
<dbReference type="EMBL" id="JBIRGQ010000003">
    <property type="protein sequence ID" value="MFH8547142.1"/>
    <property type="molecule type" value="Genomic_DNA"/>
</dbReference>
<dbReference type="Proteomes" id="UP001610818">
    <property type="component" value="Unassembled WGS sequence"/>
</dbReference>
<dbReference type="RefSeq" id="WP_397713050.1">
    <property type="nucleotide sequence ID" value="NZ_JBIRGN010000003.1"/>
</dbReference>
<accession>A0ABW7QQV1</accession>
<protein>
    <submittedName>
        <fullName evidence="1">Uncharacterized protein</fullName>
    </submittedName>
</protein>
<name>A0ABW7QQV1_9ACTN</name>
<proteinExistence type="predicted"/>
<keyword evidence="2" id="KW-1185">Reference proteome</keyword>
<evidence type="ECO:0000313" key="2">
    <source>
        <dbReference type="Proteomes" id="UP001610818"/>
    </source>
</evidence>
<gene>
    <name evidence="1" type="ORF">ACH4F9_19250</name>
</gene>
<organism evidence="1 2">
    <name type="scientific">Streptomyces longisporoflavus</name>
    <dbReference type="NCBI Taxonomy" id="28044"/>
    <lineage>
        <taxon>Bacteria</taxon>
        <taxon>Bacillati</taxon>
        <taxon>Actinomycetota</taxon>
        <taxon>Actinomycetes</taxon>
        <taxon>Kitasatosporales</taxon>
        <taxon>Streptomycetaceae</taxon>
        <taxon>Streptomyces</taxon>
    </lineage>
</organism>